<dbReference type="HOGENOM" id="CLU_000445_92_1_9"/>
<dbReference type="SMART" id="SM00471">
    <property type="entry name" value="HDc"/>
    <property type="match status" value="1"/>
</dbReference>
<dbReference type="Proteomes" id="UP000018461">
    <property type="component" value="Unassembled WGS sequence"/>
</dbReference>
<protein>
    <submittedName>
        <fullName evidence="3">Uncharacterized protein</fullName>
    </submittedName>
</protein>
<dbReference type="RefSeq" id="WP_009535613.1">
    <property type="nucleotide sequence ID" value="NZ_KE148312.1"/>
</dbReference>
<evidence type="ECO:0000313" key="3">
    <source>
        <dbReference type="EMBL" id="EHL09801.1"/>
    </source>
</evidence>
<dbReference type="EMBL" id="AFZC02000002">
    <property type="protein sequence ID" value="EHL09801.1"/>
    <property type="molecule type" value="Genomic_DNA"/>
</dbReference>
<dbReference type="PROSITE" id="PS51831">
    <property type="entry name" value="HD"/>
    <property type="match status" value="1"/>
</dbReference>
<dbReference type="PANTHER" id="PTHR43155">
    <property type="entry name" value="CYCLIC DI-GMP PHOSPHODIESTERASE PA4108-RELATED"/>
    <property type="match status" value="1"/>
</dbReference>
<dbReference type="InterPro" id="IPR037522">
    <property type="entry name" value="HD_GYP_dom"/>
</dbReference>
<dbReference type="Pfam" id="PF13487">
    <property type="entry name" value="HD_5"/>
    <property type="match status" value="1"/>
</dbReference>
<dbReference type="AlphaFoldDB" id="G9WQZ1"/>
<dbReference type="PATRIC" id="fig|796943.3.peg.2252"/>
<name>G9WQZ1_9FIRM</name>
<dbReference type="PROSITE" id="PS51832">
    <property type="entry name" value="HD_GYP"/>
    <property type="match status" value="1"/>
</dbReference>
<keyword evidence="4" id="KW-1185">Reference proteome</keyword>
<evidence type="ECO:0000259" key="2">
    <source>
        <dbReference type="PROSITE" id="PS51832"/>
    </source>
</evidence>
<dbReference type="InterPro" id="IPR003607">
    <property type="entry name" value="HD/PDEase_dom"/>
</dbReference>
<organism evidence="3 4">
    <name type="scientific">Oribacterium parvum ACB1</name>
    <dbReference type="NCBI Taxonomy" id="796943"/>
    <lineage>
        <taxon>Bacteria</taxon>
        <taxon>Bacillati</taxon>
        <taxon>Bacillota</taxon>
        <taxon>Clostridia</taxon>
        <taxon>Lachnospirales</taxon>
        <taxon>Lachnospiraceae</taxon>
        <taxon>Oribacterium</taxon>
    </lineage>
</organism>
<proteinExistence type="predicted"/>
<evidence type="ECO:0000259" key="1">
    <source>
        <dbReference type="PROSITE" id="PS51831"/>
    </source>
</evidence>
<gene>
    <name evidence="3" type="ORF">HMPREF9625_01774</name>
</gene>
<dbReference type="InterPro" id="IPR006675">
    <property type="entry name" value="HDIG_dom"/>
</dbReference>
<dbReference type="NCBIfam" id="TIGR00277">
    <property type="entry name" value="HDIG"/>
    <property type="match status" value="1"/>
</dbReference>
<comment type="caution">
    <text evidence="3">The sequence shown here is derived from an EMBL/GenBank/DDBJ whole genome shotgun (WGS) entry which is preliminary data.</text>
</comment>
<feature type="domain" description="HD-GYP" evidence="2">
    <location>
        <begin position="132"/>
        <end position="328"/>
    </location>
</feature>
<sequence>MQASSGNKREEKIFIHKDKIKVGMQLGQSIKDSMGRVMIENGVFLDDYQIRYIKEKMYPGIYTYRDIDNSRIPIPEATKKIIRKNRKPDRAKIWLSTEVKRQLETRMEHIFGHTEDADFTSSSLDIFKELEAAIFKNDAVAIDVNLIKVSDEYTFKHSVDVAAIAMMIGREYGLSRDGIHQLGIAGLLHDVGKAKIPNEILNKPGKLTDEEFEIIKNHSLYGFEILKEKNCFSPLILDGVLHHHEKMNGTGYPDCLKDEQISLFSKILSVADIYDALVTKRPYKGPISGRQALEMVLALGEELDNKVIQSFVESVILYPVDSIVELSNGEMAKVVENNKRYPMRPKVVEIQTGKIYDLCNDHRYNNIVVL</sequence>
<reference evidence="3" key="1">
    <citation type="submission" date="2011-08" db="EMBL/GenBank/DDBJ databases">
        <authorList>
            <consortium name="The Broad Institute Genome Sequencing Platform"/>
            <person name="Earl A."/>
            <person name="Ward D."/>
            <person name="Feldgarden M."/>
            <person name="Gevers D."/>
            <person name="Sizova M."/>
            <person name="Hazen A."/>
            <person name="Epstein S."/>
            <person name="Young S.K."/>
            <person name="Zeng Q."/>
            <person name="Gargeya S."/>
            <person name="Fitzgerald M."/>
            <person name="Haas B."/>
            <person name="Abouelleil A."/>
            <person name="Alvarado L."/>
            <person name="Arachchi H.M."/>
            <person name="Berlin A."/>
            <person name="Brown A."/>
            <person name="Chapman S.B."/>
            <person name="Chen Z."/>
            <person name="Dunbar C."/>
            <person name="Freedman E."/>
            <person name="Gearin G."/>
            <person name="Gellesch M."/>
            <person name="Goldberg J."/>
            <person name="Griggs A."/>
            <person name="Gujja S."/>
            <person name="Heiman D."/>
            <person name="Howarth C."/>
            <person name="Larson L."/>
            <person name="Lui A."/>
            <person name="MacDonald P.J.P."/>
            <person name="Montmayeur A."/>
            <person name="Murphy C."/>
            <person name="Neiman D."/>
            <person name="Pearson M."/>
            <person name="Priest M."/>
            <person name="Roberts A."/>
            <person name="Saif S."/>
            <person name="Shea T."/>
            <person name="Shenoy N."/>
            <person name="Sisk P."/>
            <person name="Stolte C."/>
            <person name="Sykes S."/>
            <person name="Wortman J."/>
            <person name="Nusbaum C."/>
            <person name="Birren B."/>
        </authorList>
    </citation>
    <scope>NUCLEOTIDE SEQUENCE</scope>
    <source>
        <strain evidence="3">ACB1</strain>
    </source>
</reference>
<reference evidence="3" key="2">
    <citation type="submission" date="2013-03" db="EMBL/GenBank/DDBJ databases">
        <title>The Genome Sequence of Oribacterium sp. ACB1.</title>
        <authorList>
            <consortium name="The Broad Institute Genomics Platform"/>
            <consortium name="The Broad Institute Genome Sequencing Center for Infectious Disease"/>
            <person name="Earl A."/>
            <person name="Ward D."/>
            <person name="Feldgarden M."/>
            <person name="Gevers D."/>
            <person name="Sizova M."/>
            <person name="Hazen A."/>
            <person name="Epstein S."/>
            <person name="Walker B."/>
            <person name="Young S."/>
            <person name="Zeng Q."/>
            <person name="Gargeya S."/>
            <person name="Fitzgerald M."/>
            <person name="Haas B."/>
            <person name="Abouelleil A."/>
            <person name="Allen A.W."/>
            <person name="Alvarado L."/>
            <person name="Arachchi H.M."/>
            <person name="Berlin A.M."/>
            <person name="Chapman S.B."/>
            <person name="Gainer-Dewar J."/>
            <person name="Goldberg J."/>
            <person name="Griggs A."/>
            <person name="Gujja S."/>
            <person name="Hansen M."/>
            <person name="Howarth C."/>
            <person name="Imamovic A."/>
            <person name="Ireland A."/>
            <person name="Larimer J."/>
            <person name="McCowan C."/>
            <person name="Murphy C."/>
            <person name="Pearson M."/>
            <person name="Poon T.W."/>
            <person name="Priest M."/>
            <person name="Roberts A."/>
            <person name="Saif S."/>
            <person name="Shea T."/>
            <person name="Sisk P."/>
            <person name="Sykes S."/>
            <person name="Wortman J."/>
            <person name="Nusbaum C."/>
            <person name="Birren B."/>
        </authorList>
    </citation>
    <scope>NUCLEOTIDE SEQUENCE [LARGE SCALE GENOMIC DNA]</scope>
    <source>
        <strain evidence="3">ACB1</strain>
    </source>
</reference>
<dbReference type="CDD" id="cd00077">
    <property type="entry name" value="HDc"/>
    <property type="match status" value="1"/>
</dbReference>
<dbReference type="Gene3D" id="1.10.3210.10">
    <property type="entry name" value="Hypothetical protein af1432"/>
    <property type="match status" value="1"/>
</dbReference>
<dbReference type="STRING" id="796943.HMPREF9625_01774"/>
<feature type="domain" description="HD" evidence="1">
    <location>
        <begin position="154"/>
        <end position="277"/>
    </location>
</feature>
<dbReference type="PANTHER" id="PTHR43155:SF2">
    <property type="entry name" value="CYCLIC DI-GMP PHOSPHODIESTERASE PA4108"/>
    <property type="match status" value="1"/>
</dbReference>
<evidence type="ECO:0000313" key="4">
    <source>
        <dbReference type="Proteomes" id="UP000018461"/>
    </source>
</evidence>
<accession>G9WQZ1</accession>
<dbReference type="InterPro" id="IPR006674">
    <property type="entry name" value="HD_domain"/>
</dbReference>
<dbReference type="SUPFAM" id="SSF109604">
    <property type="entry name" value="HD-domain/PDEase-like"/>
    <property type="match status" value="1"/>
</dbReference>